<name>A0A6J4HNU0_9BACT</name>
<dbReference type="InterPro" id="IPR043906">
    <property type="entry name" value="Gfo/Idh/MocA_OxRdtase_bact_C"/>
</dbReference>
<evidence type="ECO:0000259" key="3">
    <source>
        <dbReference type="Pfam" id="PF19051"/>
    </source>
</evidence>
<dbReference type="InterPro" id="IPR000683">
    <property type="entry name" value="Gfo/Idh/MocA-like_OxRdtase_N"/>
</dbReference>
<dbReference type="GO" id="GO:0000166">
    <property type="term" value="F:nucleotide binding"/>
    <property type="evidence" value="ECO:0007669"/>
    <property type="project" value="InterPro"/>
</dbReference>
<dbReference type="InterPro" id="IPR050463">
    <property type="entry name" value="Gfo/Idh/MocA_oxidrdct_glycsds"/>
</dbReference>
<dbReference type="PANTHER" id="PTHR43818:SF5">
    <property type="entry name" value="OXIDOREDUCTASE FAMILY PROTEIN"/>
    <property type="match status" value="1"/>
</dbReference>
<dbReference type="PANTHER" id="PTHR43818">
    <property type="entry name" value="BCDNA.GH03377"/>
    <property type="match status" value="1"/>
</dbReference>
<accession>A0A6J4HNU0</accession>
<evidence type="ECO:0000256" key="1">
    <source>
        <dbReference type="ARBA" id="ARBA00016631"/>
    </source>
</evidence>
<feature type="domain" description="Gfo/Idh/MocA-like oxidoreductase N-terminal" evidence="2">
    <location>
        <begin position="56"/>
        <end position="196"/>
    </location>
</feature>
<evidence type="ECO:0000313" key="4">
    <source>
        <dbReference type="EMBL" id="CAA9228903.1"/>
    </source>
</evidence>
<organism evidence="4">
    <name type="scientific">uncultured Armatimonadetes bacterium</name>
    <dbReference type="NCBI Taxonomy" id="157466"/>
    <lineage>
        <taxon>Bacteria</taxon>
        <taxon>Bacillati</taxon>
        <taxon>Armatimonadota</taxon>
        <taxon>environmental samples</taxon>
    </lineage>
</organism>
<dbReference type="InterPro" id="IPR006311">
    <property type="entry name" value="TAT_signal"/>
</dbReference>
<dbReference type="SUPFAM" id="SSF51735">
    <property type="entry name" value="NAD(P)-binding Rossmann-fold domains"/>
    <property type="match status" value="1"/>
</dbReference>
<dbReference type="Gene3D" id="3.30.360.10">
    <property type="entry name" value="Dihydrodipicolinate Reductase, domain 2"/>
    <property type="match status" value="1"/>
</dbReference>
<dbReference type="SUPFAM" id="SSF55347">
    <property type="entry name" value="Glyceraldehyde-3-phosphate dehydrogenase-like, C-terminal domain"/>
    <property type="match status" value="1"/>
</dbReference>
<sequence length="465" mass="51359">MDQDTNGNGEQGGKVSRRQVLQTATAVAVGAVAFPDIVPAAALGRDNKVAPSERITLGIIGTGNQGTGDMRQFLNDERVQVVAVCDVNRESAGYWNGGVAGRDPAKRIVEEKYAAQKASGSYKGCDAYNDFREVLGRKDIDAVEIATPDHWHAIPVILAAKAGKDIYCQKPLSLTIEEGRAMSDAVKKHKRVFQTGSQQRSDRNFRRAAELVRNGRIGKVHTVRCGMPGGRPDFGKTGDRKKPEPVPEGFDYDFWLGPAREAPYAPARCHVNFRWIYDYYGGQVTDWGGHHPDCAQWGLGTDHTGPVEIRSAKAAFPRDPLWDTATDYYFEAIYADGVKMIISNKEKGGVTWEGANGWVWADRGRHDASTKEILNSEIGANEVRLYESNDHFRNFIDCVISRKEPVAPVEVAHRSITICHLGNIALRLGRESLKWDPAKERIVGDPTAATMLGRDYRAPWTLPKA</sequence>
<dbReference type="PROSITE" id="PS51318">
    <property type="entry name" value="TAT"/>
    <property type="match status" value="1"/>
</dbReference>
<dbReference type="InterPro" id="IPR036291">
    <property type="entry name" value="NAD(P)-bd_dom_sf"/>
</dbReference>
<dbReference type="Pfam" id="PF19051">
    <property type="entry name" value="GFO_IDH_MocA_C2"/>
    <property type="match status" value="1"/>
</dbReference>
<gene>
    <name evidence="4" type="ORF">AVDCRST_MAG63-866</name>
</gene>
<evidence type="ECO:0000259" key="2">
    <source>
        <dbReference type="Pfam" id="PF01408"/>
    </source>
</evidence>
<dbReference type="Pfam" id="PF01408">
    <property type="entry name" value="GFO_IDH_MocA"/>
    <property type="match status" value="1"/>
</dbReference>
<dbReference type="Gene3D" id="3.40.50.720">
    <property type="entry name" value="NAD(P)-binding Rossmann-like Domain"/>
    <property type="match status" value="1"/>
</dbReference>
<protein>
    <recommendedName>
        <fullName evidence="1">Glycosyl hydrolase family 109 protein</fullName>
    </recommendedName>
</protein>
<dbReference type="EMBL" id="CADCTO010000116">
    <property type="protein sequence ID" value="CAA9228903.1"/>
    <property type="molecule type" value="Genomic_DNA"/>
</dbReference>
<dbReference type="GO" id="GO:0016491">
    <property type="term" value="F:oxidoreductase activity"/>
    <property type="evidence" value="ECO:0007669"/>
    <property type="project" value="UniProtKB-KW"/>
</dbReference>
<feature type="domain" description="Gfo/Idh/MocA-like oxidoreductase bacterial type C-terminal" evidence="3">
    <location>
        <begin position="234"/>
        <end position="461"/>
    </location>
</feature>
<proteinExistence type="predicted"/>
<reference evidence="4" key="1">
    <citation type="submission" date="2020-02" db="EMBL/GenBank/DDBJ databases">
        <authorList>
            <person name="Meier V. D."/>
        </authorList>
    </citation>
    <scope>NUCLEOTIDE SEQUENCE</scope>
    <source>
        <strain evidence="4">AVDCRST_MAG63</strain>
    </source>
</reference>
<dbReference type="AlphaFoldDB" id="A0A6J4HNU0"/>
<keyword evidence="4" id="KW-0560">Oxidoreductase</keyword>